<organism evidence="1">
    <name type="scientific">hydrothermal vent metagenome</name>
    <dbReference type="NCBI Taxonomy" id="652676"/>
    <lineage>
        <taxon>unclassified sequences</taxon>
        <taxon>metagenomes</taxon>
        <taxon>ecological metagenomes</taxon>
    </lineage>
</organism>
<sequence>KKIIIARKKALRDRVLLYTFTTENDLILARDARVDAIDSQISLAKTLIKNDEIKLSNAKGRITSIVKNNRIAPQNLHQEVSSLGKQINNNYVYIGEKSTERKKIFQTFTEDLARFRELKKKQMDARQRRNKADEFD</sequence>
<name>A0A3B0XLW6_9ZZZZ</name>
<reference evidence="1" key="1">
    <citation type="submission" date="2018-06" db="EMBL/GenBank/DDBJ databases">
        <authorList>
            <person name="Zhirakovskaya E."/>
        </authorList>
    </citation>
    <scope>NUCLEOTIDE SEQUENCE</scope>
</reference>
<dbReference type="AlphaFoldDB" id="A0A3B0XLW6"/>
<gene>
    <name evidence="1" type="ORF">MNBD_GAMMA07-1324</name>
</gene>
<feature type="non-terminal residue" evidence="1">
    <location>
        <position position="1"/>
    </location>
</feature>
<evidence type="ECO:0000313" key="1">
    <source>
        <dbReference type="EMBL" id="VAW57326.1"/>
    </source>
</evidence>
<protein>
    <submittedName>
        <fullName evidence="1">Uncharacterized protein</fullName>
    </submittedName>
</protein>
<proteinExistence type="predicted"/>
<accession>A0A3B0XLW6</accession>
<dbReference type="EMBL" id="UOFF01000371">
    <property type="protein sequence ID" value="VAW57326.1"/>
    <property type="molecule type" value="Genomic_DNA"/>
</dbReference>